<dbReference type="EMBL" id="JANCPR020000025">
    <property type="protein sequence ID" value="MDJ1135001.1"/>
    <property type="molecule type" value="Genomic_DNA"/>
</dbReference>
<keyword evidence="3" id="KW-1185">Reference proteome</keyword>
<gene>
    <name evidence="2" type="ORF">NMN56_024185</name>
</gene>
<dbReference type="Gene3D" id="3.40.50.1820">
    <property type="entry name" value="alpha/beta hydrolase"/>
    <property type="match status" value="1"/>
</dbReference>
<reference evidence="2 3" key="1">
    <citation type="submission" date="2023-05" db="EMBL/GenBank/DDBJ databases">
        <title>Streptantibioticus silvisoli sp. nov., acidotolerant actinomycetes 1 from pine litter.</title>
        <authorList>
            <person name="Swiecimska M."/>
            <person name="Golinska P."/>
            <person name="Sangal V."/>
            <person name="Wachnowicz B."/>
            <person name="Goodfellow M."/>
        </authorList>
    </citation>
    <scope>NUCLEOTIDE SEQUENCE [LARGE SCALE GENOMIC DNA]</scope>
    <source>
        <strain evidence="2 3">DSM 42109</strain>
    </source>
</reference>
<protein>
    <submittedName>
        <fullName evidence="2">Alpha/beta fold hydrolase</fullName>
    </submittedName>
</protein>
<keyword evidence="2" id="KW-0378">Hydrolase</keyword>
<accession>A0ABT7A116</accession>
<dbReference type="RefSeq" id="WP_274041386.1">
    <property type="nucleotide sequence ID" value="NZ_JANCPR020000025.1"/>
</dbReference>
<dbReference type="InterPro" id="IPR029058">
    <property type="entry name" value="AB_hydrolase_fold"/>
</dbReference>
<dbReference type="InterPro" id="IPR000073">
    <property type="entry name" value="AB_hydrolase_1"/>
</dbReference>
<organism evidence="2 3">
    <name type="scientific">Streptomyces iconiensis</name>
    <dbReference type="NCBI Taxonomy" id="1384038"/>
    <lineage>
        <taxon>Bacteria</taxon>
        <taxon>Bacillati</taxon>
        <taxon>Actinomycetota</taxon>
        <taxon>Actinomycetes</taxon>
        <taxon>Kitasatosporales</taxon>
        <taxon>Streptomycetaceae</taxon>
        <taxon>Streptomyces</taxon>
    </lineage>
</organism>
<comment type="caution">
    <text evidence="2">The sequence shown here is derived from an EMBL/GenBank/DDBJ whole genome shotgun (WGS) entry which is preliminary data.</text>
</comment>
<evidence type="ECO:0000313" key="3">
    <source>
        <dbReference type="Proteomes" id="UP001214441"/>
    </source>
</evidence>
<evidence type="ECO:0000313" key="2">
    <source>
        <dbReference type="EMBL" id="MDJ1135001.1"/>
    </source>
</evidence>
<dbReference type="GO" id="GO:0016787">
    <property type="term" value="F:hydrolase activity"/>
    <property type="evidence" value="ECO:0007669"/>
    <property type="project" value="UniProtKB-KW"/>
</dbReference>
<dbReference type="SUPFAM" id="SSF53474">
    <property type="entry name" value="alpha/beta-Hydrolases"/>
    <property type="match status" value="1"/>
</dbReference>
<dbReference type="Pfam" id="PF12697">
    <property type="entry name" value="Abhydrolase_6"/>
    <property type="match status" value="1"/>
</dbReference>
<dbReference type="Proteomes" id="UP001214441">
    <property type="component" value="Unassembled WGS sequence"/>
</dbReference>
<name>A0ABT7A116_9ACTN</name>
<feature type="domain" description="AB hydrolase-1" evidence="1">
    <location>
        <begin position="36"/>
        <end position="262"/>
    </location>
</feature>
<proteinExistence type="predicted"/>
<sequence>MTAPTGQAVREIVLDAGGVPLSGLLAVPTGPPRAVVVALHGGGMRAGYFHGTADPACSFLALAAARGYTALALDRPGYGHSAAKLPQGASLARQTALLRAALERFGESCPTGAGLLLLGHSLGGKLALTAAAHPLPGLLGVDVSGVGNRWATHPDSLRTPGGRGTHHLHWGPPALYPPGTFRLAERLVTAMPVREAREIPDWPRLYAGLAERVTVPVRLTFAEHERWWRCDERALGAMTSVLVSAASVRTERLPGAGHNISLGLRARAYHQRVLAFLEECLGPRARDPG</sequence>
<evidence type="ECO:0000259" key="1">
    <source>
        <dbReference type="Pfam" id="PF12697"/>
    </source>
</evidence>